<evidence type="ECO:0000313" key="4">
    <source>
        <dbReference type="RefSeq" id="XP_017037230.1"/>
    </source>
</evidence>
<dbReference type="InterPro" id="IPR057624">
    <property type="entry name" value="Tea_helical"/>
</dbReference>
<organism evidence="3 4">
    <name type="scientific">Drosophila kikkawai</name>
    <name type="common">Fruit fly</name>
    <dbReference type="NCBI Taxonomy" id="30033"/>
    <lineage>
        <taxon>Eukaryota</taxon>
        <taxon>Metazoa</taxon>
        <taxon>Ecdysozoa</taxon>
        <taxon>Arthropoda</taxon>
        <taxon>Hexapoda</taxon>
        <taxon>Insecta</taxon>
        <taxon>Pterygota</taxon>
        <taxon>Neoptera</taxon>
        <taxon>Endopterygota</taxon>
        <taxon>Diptera</taxon>
        <taxon>Brachycera</taxon>
        <taxon>Muscomorpha</taxon>
        <taxon>Ephydroidea</taxon>
        <taxon>Drosophilidae</taxon>
        <taxon>Drosophila</taxon>
        <taxon>Sophophora</taxon>
    </lineage>
</organism>
<feature type="coiled-coil region" evidence="1">
    <location>
        <begin position="10"/>
        <end position="37"/>
    </location>
</feature>
<evidence type="ECO:0000256" key="1">
    <source>
        <dbReference type="SAM" id="Coils"/>
    </source>
</evidence>
<dbReference type="Proteomes" id="UP001652661">
    <property type="component" value="Chromosome 2R"/>
</dbReference>
<dbReference type="OrthoDB" id="8065942at2759"/>
<feature type="domain" description="Telomere ends associated alpha-helical" evidence="2">
    <location>
        <begin position="115"/>
        <end position="179"/>
    </location>
</feature>
<reference evidence="3" key="1">
    <citation type="submission" date="2025-05" db="UniProtKB">
        <authorList>
            <consortium name="RefSeq"/>
        </authorList>
    </citation>
    <scope>NUCLEOTIDE SEQUENCE [LARGE SCALE GENOMIC DNA]</scope>
    <source>
        <strain evidence="3">14028-0561.14</strain>
    </source>
</reference>
<keyword evidence="1" id="KW-0175">Coiled coil</keyword>
<dbReference type="Pfam" id="PF24236">
    <property type="entry name" value="Tea_helical"/>
    <property type="match status" value="1"/>
</dbReference>
<name>A0A6P4J8N0_DROKI</name>
<evidence type="ECO:0000259" key="2">
    <source>
        <dbReference type="Pfam" id="PF24236"/>
    </source>
</evidence>
<reference evidence="4" key="2">
    <citation type="submission" date="2025-08" db="UniProtKB">
        <authorList>
            <consortium name="RefSeq"/>
        </authorList>
    </citation>
    <scope>IDENTIFICATION</scope>
    <source>
        <strain evidence="4">14028-0561.14</strain>
        <tissue evidence="4">Whole fly</tissue>
    </source>
</reference>
<protein>
    <submittedName>
        <fullName evidence="4">Uncharacterized protein isoform X1</fullName>
    </submittedName>
</protein>
<dbReference type="RefSeq" id="XP_017037230.1">
    <property type="nucleotide sequence ID" value="XM_017181741.2"/>
</dbReference>
<evidence type="ECO:0000313" key="3">
    <source>
        <dbReference type="Proteomes" id="UP001652661"/>
    </source>
</evidence>
<keyword evidence="3" id="KW-1185">Reference proteome</keyword>
<accession>A0A6P4J8N0</accession>
<dbReference type="AlphaFoldDB" id="A0A6P4J8N0"/>
<proteinExistence type="predicted"/>
<sequence length="200" mass="23017">MASRKDLQTKKELLDLVQSLREENDALRREKEEMREDFILFIKSLAQGMGVDPACWSGTPAETPTTQSPCAAKMCYAHLRSLGLVPPTITLSQQLKNSPVKESKAKETHGNPVSFKLFKRYLSNLPDIVQRMLRCDNQKGKSESEYAREYYKGFYLSQEMRDKYPYKLKPCPAQIRNKLLSFAKKEKEVESETDEDVVID</sequence>
<dbReference type="GeneID" id="108085212"/>
<gene>
    <name evidence="4" type="primary">LOC108085212</name>
</gene>